<dbReference type="InterPro" id="IPR029028">
    <property type="entry name" value="Alpha/beta_knot_MTases"/>
</dbReference>
<dbReference type="Gene3D" id="2.40.50.140">
    <property type="entry name" value="Nucleic acid-binding proteins"/>
    <property type="match status" value="1"/>
</dbReference>
<reference evidence="2" key="1">
    <citation type="submission" date="2017-03" db="EMBL/GenBank/DDBJ databases">
        <authorList>
            <person name="Herbold C."/>
        </authorList>
    </citation>
    <scope>NUCLEOTIDE SEQUENCE [LARGE SCALE GENOMIC DNA]</scope>
</reference>
<dbReference type="Gene3D" id="3.40.1280.10">
    <property type="match status" value="1"/>
</dbReference>
<dbReference type="InterPro" id="IPR003750">
    <property type="entry name" value="Put_MeTrfase-C9orf114-like"/>
</dbReference>
<keyword evidence="2" id="KW-1185">Reference proteome</keyword>
<name>A0A2H1FE00_9ARCH</name>
<evidence type="ECO:0008006" key="3">
    <source>
        <dbReference type="Google" id="ProtNLM"/>
    </source>
</evidence>
<accession>A0A2H1FE00</accession>
<dbReference type="AlphaFoldDB" id="A0A2H1FE00"/>
<dbReference type="PANTHER" id="PTHR12150:SF13">
    <property type="entry name" value="METHYLTRANSFERASE C9ORF114-RELATED"/>
    <property type="match status" value="1"/>
</dbReference>
<dbReference type="InterPro" id="IPR012340">
    <property type="entry name" value="NA-bd_OB-fold"/>
</dbReference>
<evidence type="ECO:0000313" key="2">
    <source>
        <dbReference type="Proteomes" id="UP000230607"/>
    </source>
</evidence>
<organism evidence="1 2">
    <name type="scientific">Candidatus Nitrosotalea okcheonensis</name>
    <dbReference type="NCBI Taxonomy" id="1903276"/>
    <lineage>
        <taxon>Archaea</taxon>
        <taxon>Nitrososphaerota</taxon>
        <taxon>Nitrososphaeria</taxon>
        <taxon>Nitrosotaleales</taxon>
        <taxon>Nitrosotaleaceae</taxon>
        <taxon>Nitrosotalea</taxon>
    </lineage>
</organism>
<dbReference type="RefSeq" id="WP_157926950.1">
    <property type="nucleotide sequence ID" value="NZ_LT841358.1"/>
</dbReference>
<dbReference type="InterPro" id="IPR029026">
    <property type="entry name" value="tRNA_m1G_MTases_N"/>
</dbReference>
<gene>
    <name evidence="1" type="ORF">NCS_10696</name>
</gene>
<evidence type="ECO:0000313" key="1">
    <source>
        <dbReference type="EMBL" id="SMH70889.1"/>
    </source>
</evidence>
<dbReference type="EMBL" id="LT841358">
    <property type="protein sequence ID" value="SMH70889.1"/>
    <property type="molecule type" value="Genomic_DNA"/>
</dbReference>
<proteinExistence type="predicted"/>
<dbReference type="SUPFAM" id="SSF75217">
    <property type="entry name" value="alpha/beta knot"/>
    <property type="match status" value="1"/>
</dbReference>
<dbReference type="Pfam" id="PF02598">
    <property type="entry name" value="Methyltrn_RNA_3"/>
    <property type="match status" value="1"/>
</dbReference>
<dbReference type="PANTHER" id="PTHR12150">
    <property type="entry name" value="CLASS IV SAM-BINDING METHYLTRANSFERASE-RELATED"/>
    <property type="match status" value="1"/>
</dbReference>
<protein>
    <recommendedName>
        <fullName evidence="3">RNA methyltransferase</fullName>
    </recommendedName>
</protein>
<sequence>MKVSIAIPDSSLSEEPTPLDKAMKISQIARACSIFHIDTIYIYKEQSGSDRDRSLLRNLLRYLETPQYLRRILYPISDEFQFAGSLSPLKIPSHIQTSDPKKIRAGDVRDGVVVQYKGKKFVNVGFEQLIPFYSKDDDGKRIIVKFKEGYPALTVKQIEKEEISQYWGYDVKEVSNLYTFLTTWGSTVILTSRKGKSIHKTQKYFDEISHEHILLIFGSPKKGVHEILGKNIGHIPKSQVLNFFSDQATETVRLEEAILGTLAVLNTLTRN</sequence>
<dbReference type="OrthoDB" id="4144at2157"/>
<dbReference type="Proteomes" id="UP000230607">
    <property type="component" value="Chromosome 1"/>
</dbReference>
<dbReference type="CDD" id="cd18086">
    <property type="entry name" value="HsC9orf114-like"/>
    <property type="match status" value="1"/>
</dbReference>